<dbReference type="GO" id="GO:0005737">
    <property type="term" value="C:cytoplasm"/>
    <property type="evidence" value="ECO:0007669"/>
    <property type="project" value="TreeGrafter"/>
</dbReference>
<feature type="region of interest" description="Disordered" evidence="1">
    <location>
        <begin position="1"/>
        <end position="25"/>
    </location>
</feature>
<dbReference type="InterPro" id="IPR006357">
    <property type="entry name" value="HAD-SF_hydro_IIA"/>
</dbReference>
<reference evidence="3" key="1">
    <citation type="submission" date="2016-10" db="EMBL/GenBank/DDBJ databases">
        <authorList>
            <person name="Varghese N."/>
            <person name="Submissions S."/>
        </authorList>
    </citation>
    <scope>NUCLEOTIDE SEQUENCE [LARGE SCALE GENOMIC DNA]</scope>
    <source>
        <strain evidence="3">DSM 27982</strain>
    </source>
</reference>
<dbReference type="PANTHER" id="PTHR19288">
    <property type="entry name" value="4-NITROPHENYLPHOSPHATASE-RELATED"/>
    <property type="match status" value="1"/>
</dbReference>
<evidence type="ECO:0000313" key="3">
    <source>
        <dbReference type="Proteomes" id="UP000198541"/>
    </source>
</evidence>
<dbReference type="PANTHER" id="PTHR19288:SF95">
    <property type="entry name" value="D-GLYCEROL 3-PHOSPHATE PHOSPHATASE"/>
    <property type="match status" value="1"/>
</dbReference>
<name>A0A1H0D9F4_9ACTO</name>
<keyword evidence="3" id="KW-1185">Reference proteome</keyword>
<dbReference type="Gene3D" id="3.40.50.1000">
    <property type="entry name" value="HAD superfamily/HAD-like"/>
    <property type="match status" value="2"/>
</dbReference>
<protein>
    <submittedName>
        <fullName evidence="2">Haloacid Dehalogenase Superfamily Class (Subfamily) IIA</fullName>
    </submittedName>
</protein>
<dbReference type="Pfam" id="PF13242">
    <property type="entry name" value="Hydrolase_like"/>
    <property type="match status" value="1"/>
</dbReference>
<evidence type="ECO:0000256" key="1">
    <source>
        <dbReference type="SAM" id="MobiDB-lite"/>
    </source>
</evidence>
<evidence type="ECO:0000313" key="2">
    <source>
        <dbReference type="EMBL" id="SDN66770.1"/>
    </source>
</evidence>
<dbReference type="Proteomes" id="UP000198541">
    <property type="component" value="Unassembled WGS sequence"/>
</dbReference>
<dbReference type="InterPro" id="IPR023214">
    <property type="entry name" value="HAD_sf"/>
</dbReference>
<gene>
    <name evidence="2" type="ORF">SAMN05216355_10999</name>
</gene>
<dbReference type="AlphaFoldDB" id="A0A1H0D9F4"/>
<organism evidence="2 3">
    <name type="scientific">Actinomyces ruminicola</name>
    <dbReference type="NCBI Taxonomy" id="332524"/>
    <lineage>
        <taxon>Bacteria</taxon>
        <taxon>Bacillati</taxon>
        <taxon>Actinomycetota</taxon>
        <taxon>Actinomycetes</taxon>
        <taxon>Actinomycetales</taxon>
        <taxon>Actinomycetaceae</taxon>
        <taxon>Actinomyces</taxon>
    </lineage>
</organism>
<dbReference type="Pfam" id="PF13344">
    <property type="entry name" value="Hydrolase_6"/>
    <property type="match status" value="1"/>
</dbReference>
<dbReference type="InterPro" id="IPR036412">
    <property type="entry name" value="HAD-like_sf"/>
</dbReference>
<dbReference type="STRING" id="332524.SAMN04487766_1263"/>
<dbReference type="GO" id="GO:0016791">
    <property type="term" value="F:phosphatase activity"/>
    <property type="evidence" value="ECO:0007669"/>
    <property type="project" value="TreeGrafter"/>
</dbReference>
<accession>A0A1H0D9F4</accession>
<sequence length="385" mass="40190">MWPLPVGPPETERSMMGTPHHLRSGSSDSRAAAFLRGSERPLAAAYDVALLDLDGVCFAGDARVPYAAEGANGARELGMHLVFVTNNASRAPQAVVDKLADNDIVASPGEVFSAAMDAAALLHEHLPDGAPVFVIGGDGLRQALTDEGFAVVASAEDAPAAVVQGWDPAVDWAMMSEGLYAIANGALHVATNLDATLPTERGFALGNGSLVAAVANASGRKPLAGGKPFPGIYQRALRRAGGARPLAIGDRLNTDHVGARAADIPGLHVLTGVSTARDVLLATPEERPTFLHTDLRGLLQPHPEPRRTTSDGDSWWQVGDERWRVTAAGAEGQGVGFLDTASAAVSLDAYRALACAFWDYADAHGGRADDLNVPELHVGSQENNV</sequence>
<dbReference type="SUPFAM" id="SSF56784">
    <property type="entry name" value="HAD-like"/>
    <property type="match status" value="1"/>
</dbReference>
<proteinExistence type="predicted"/>
<dbReference type="EMBL" id="FNIM01000009">
    <property type="protein sequence ID" value="SDN66770.1"/>
    <property type="molecule type" value="Genomic_DNA"/>
</dbReference>